<keyword evidence="5 7" id="KW-0067">ATP-binding</keyword>
<dbReference type="SUPFAM" id="SSF52540">
    <property type="entry name" value="P-loop containing nucleoside triphosphate hydrolases"/>
    <property type="match status" value="1"/>
</dbReference>
<keyword evidence="1 7" id="KW-0028">Amino-acid biosynthesis</keyword>
<proteinExistence type="inferred from homology"/>
<dbReference type="PRINTS" id="PR01100">
    <property type="entry name" value="SHIKIMTKNASE"/>
</dbReference>
<evidence type="ECO:0000313" key="8">
    <source>
        <dbReference type="EMBL" id="MFC4666011.1"/>
    </source>
</evidence>
<comment type="function">
    <text evidence="7">Catalyzes the specific phosphorylation of the 3-hydroxyl group of shikimic acid using ATP as a cosubstrate.</text>
</comment>
<evidence type="ECO:0000256" key="3">
    <source>
        <dbReference type="ARBA" id="ARBA00022741"/>
    </source>
</evidence>
<keyword evidence="3 7" id="KW-0547">Nucleotide-binding</keyword>
<dbReference type="InterPro" id="IPR027417">
    <property type="entry name" value="P-loop_NTPase"/>
</dbReference>
<dbReference type="Gene3D" id="3.40.50.300">
    <property type="entry name" value="P-loop containing nucleotide triphosphate hydrolases"/>
    <property type="match status" value="1"/>
</dbReference>
<dbReference type="HAMAP" id="MF_00109">
    <property type="entry name" value="Shikimate_kinase"/>
    <property type="match status" value="1"/>
</dbReference>
<evidence type="ECO:0000313" key="9">
    <source>
        <dbReference type="Proteomes" id="UP001596020"/>
    </source>
</evidence>
<evidence type="ECO:0000256" key="2">
    <source>
        <dbReference type="ARBA" id="ARBA00022679"/>
    </source>
</evidence>
<organism evidence="8 9">
    <name type="scientific">Falsiporphyromonas endometrii</name>
    <dbReference type="NCBI Taxonomy" id="1387297"/>
    <lineage>
        <taxon>Bacteria</taxon>
        <taxon>Pseudomonadati</taxon>
        <taxon>Bacteroidota</taxon>
        <taxon>Bacteroidia</taxon>
        <taxon>Bacteroidales</taxon>
        <taxon>Porphyromonadaceae</taxon>
        <taxon>Falsiporphyromonas</taxon>
    </lineage>
</organism>
<keyword evidence="6 7" id="KW-0057">Aromatic amino acid biosynthesis</keyword>
<feature type="binding site" evidence="7">
    <location>
        <position position="82"/>
    </location>
    <ligand>
        <name>substrate</name>
    </ligand>
</feature>
<comment type="pathway">
    <text evidence="7">Metabolic intermediate biosynthesis; chorismate biosynthesis; chorismate from D-erythrose 4-phosphate and phosphoenolpyruvate: step 5/7.</text>
</comment>
<feature type="binding site" evidence="7">
    <location>
        <position position="121"/>
    </location>
    <ligand>
        <name>ATP</name>
        <dbReference type="ChEBI" id="CHEBI:30616"/>
    </ligand>
</feature>
<comment type="subunit">
    <text evidence="7">Monomer.</text>
</comment>
<comment type="cofactor">
    <cofactor evidence="7">
        <name>Mg(2+)</name>
        <dbReference type="ChEBI" id="CHEBI:18420"/>
    </cofactor>
    <text evidence="7">Binds 1 Mg(2+) ion per subunit.</text>
</comment>
<accession>A0ABV9K7P6</accession>
<feature type="binding site" evidence="7">
    <location>
        <begin position="14"/>
        <end position="19"/>
    </location>
    <ligand>
        <name>ATP</name>
        <dbReference type="ChEBI" id="CHEBI:30616"/>
    </ligand>
</feature>
<evidence type="ECO:0000256" key="7">
    <source>
        <dbReference type="HAMAP-Rule" id="MF_00109"/>
    </source>
</evidence>
<keyword evidence="9" id="KW-1185">Reference proteome</keyword>
<comment type="subcellular location">
    <subcellularLocation>
        <location evidence="7">Cytoplasm</location>
    </subcellularLocation>
</comment>
<comment type="similarity">
    <text evidence="7">Belongs to the shikimate kinase family.</text>
</comment>
<dbReference type="InterPro" id="IPR000623">
    <property type="entry name" value="Shikimate_kinase/TSH1"/>
</dbReference>
<dbReference type="InterPro" id="IPR031322">
    <property type="entry name" value="Shikimate/glucono_kinase"/>
</dbReference>
<keyword evidence="7" id="KW-0963">Cytoplasm</keyword>
<feature type="binding site" evidence="7">
    <location>
        <position position="18"/>
    </location>
    <ligand>
        <name>Mg(2+)</name>
        <dbReference type="ChEBI" id="CHEBI:18420"/>
    </ligand>
</feature>
<dbReference type="EMBL" id="JBHSGO010000165">
    <property type="protein sequence ID" value="MFC4666011.1"/>
    <property type="molecule type" value="Genomic_DNA"/>
</dbReference>
<feature type="binding site" evidence="7">
    <location>
        <position position="36"/>
    </location>
    <ligand>
        <name>substrate</name>
    </ligand>
</feature>
<evidence type="ECO:0000256" key="4">
    <source>
        <dbReference type="ARBA" id="ARBA00022777"/>
    </source>
</evidence>
<feature type="binding site" evidence="7">
    <location>
        <position position="60"/>
    </location>
    <ligand>
        <name>substrate</name>
    </ligand>
</feature>
<keyword evidence="7" id="KW-0460">Magnesium</keyword>
<dbReference type="PANTHER" id="PTHR21087:SF16">
    <property type="entry name" value="SHIKIMATE KINASE 1, CHLOROPLASTIC"/>
    <property type="match status" value="1"/>
</dbReference>
<keyword evidence="2 7" id="KW-0808">Transferase</keyword>
<reference evidence="9" key="1">
    <citation type="journal article" date="2019" name="Int. J. Syst. Evol. Microbiol.">
        <title>The Global Catalogue of Microorganisms (GCM) 10K type strain sequencing project: providing services to taxonomists for standard genome sequencing and annotation.</title>
        <authorList>
            <consortium name="The Broad Institute Genomics Platform"/>
            <consortium name="The Broad Institute Genome Sequencing Center for Infectious Disease"/>
            <person name="Wu L."/>
            <person name="Ma J."/>
        </authorList>
    </citation>
    <scope>NUCLEOTIDE SEQUENCE [LARGE SCALE GENOMIC DNA]</scope>
    <source>
        <strain evidence="9">CGMCC 4.7357</strain>
    </source>
</reference>
<dbReference type="Pfam" id="PF01202">
    <property type="entry name" value="SKI"/>
    <property type="match status" value="1"/>
</dbReference>
<keyword evidence="7" id="KW-0479">Metal-binding</keyword>
<comment type="caution">
    <text evidence="8">The sequence shown here is derived from an EMBL/GenBank/DDBJ whole genome shotgun (WGS) entry which is preliminary data.</text>
</comment>
<evidence type="ECO:0000256" key="5">
    <source>
        <dbReference type="ARBA" id="ARBA00022840"/>
    </source>
</evidence>
<evidence type="ECO:0000256" key="6">
    <source>
        <dbReference type="ARBA" id="ARBA00023141"/>
    </source>
</evidence>
<gene>
    <name evidence="7" type="primary">aroK</name>
    <name evidence="8" type="ORF">ACFO3G_05285</name>
</gene>
<comment type="caution">
    <text evidence="7">Lacks conserved residue(s) required for the propagation of feature annotation.</text>
</comment>
<name>A0ABV9K7P6_9PORP</name>
<feature type="binding site" evidence="7">
    <location>
        <position position="143"/>
    </location>
    <ligand>
        <name>substrate</name>
    </ligand>
</feature>
<dbReference type="GO" id="GO:0004765">
    <property type="term" value="F:shikimate kinase activity"/>
    <property type="evidence" value="ECO:0007669"/>
    <property type="project" value="UniProtKB-EC"/>
</dbReference>
<dbReference type="RefSeq" id="WP_380078660.1">
    <property type="nucleotide sequence ID" value="NZ_JBHSGO010000165.1"/>
</dbReference>
<dbReference type="CDD" id="cd00464">
    <property type="entry name" value="SK"/>
    <property type="match status" value="1"/>
</dbReference>
<dbReference type="PANTHER" id="PTHR21087">
    <property type="entry name" value="SHIKIMATE KINASE"/>
    <property type="match status" value="1"/>
</dbReference>
<dbReference type="NCBIfam" id="NF010555">
    <property type="entry name" value="PRK13949.1"/>
    <property type="match status" value="1"/>
</dbReference>
<comment type="catalytic activity">
    <reaction evidence="7">
        <text>shikimate + ATP = 3-phosphoshikimate + ADP + H(+)</text>
        <dbReference type="Rhea" id="RHEA:13121"/>
        <dbReference type="ChEBI" id="CHEBI:15378"/>
        <dbReference type="ChEBI" id="CHEBI:30616"/>
        <dbReference type="ChEBI" id="CHEBI:36208"/>
        <dbReference type="ChEBI" id="CHEBI:145989"/>
        <dbReference type="ChEBI" id="CHEBI:456216"/>
        <dbReference type="EC" id="2.7.1.71"/>
    </reaction>
</comment>
<dbReference type="EC" id="2.7.1.71" evidence="7"/>
<protein>
    <recommendedName>
        <fullName evidence="7">Shikimate kinase</fullName>
        <shortName evidence="7">SK</shortName>
        <ecNumber evidence="7">2.7.1.71</ecNumber>
    </recommendedName>
</protein>
<evidence type="ECO:0000256" key="1">
    <source>
        <dbReference type="ARBA" id="ARBA00022605"/>
    </source>
</evidence>
<keyword evidence="4 7" id="KW-0418">Kinase</keyword>
<sequence length="182" mass="20818">MLGDKPIFIIGYMGSGKSTIGRKLADELNFNFIDTDFFIENRFRQRVQDMFKTVGEETFRKREHMVIEELSGMTQSIIATGGGLPCFYNNMEIIKTCGISIYLEVSNEILTQRLELCKRTRPSVKDKSGEELFKHVEEGMALRAPIYQQADIIICANKLMTTEDEKVLAKKIASQLVEYDNK</sequence>
<dbReference type="Proteomes" id="UP001596020">
    <property type="component" value="Unassembled WGS sequence"/>
</dbReference>